<dbReference type="InterPro" id="IPR038729">
    <property type="entry name" value="Rad50/SbcC_AAA"/>
</dbReference>
<dbReference type="EMBL" id="SIXF01000002">
    <property type="protein sequence ID" value="TBO44255.1"/>
    <property type="molecule type" value="Genomic_DNA"/>
</dbReference>
<keyword evidence="1" id="KW-0175">Coiled coil</keyword>
<dbReference type="AlphaFoldDB" id="A0A4Q9HGL0"/>
<organism evidence="3 4">
    <name type="scientific">Pedobacter kyonggii</name>
    <dbReference type="NCBI Taxonomy" id="1926871"/>
    <lineage>
        <taxon>Bacteria</taxon>
        <taxon>Pseudomonadati</taxon>
        <taxon>Bacteroidota</taxon>
        <taxon>Sphingobacteriia</taxon>
        <taxon>Sphingobacteriales</taxon>
        <taxon>Sphingobacteriaceae</taxon>
        <taxon>Pedobacter</taxon>
    </lineage>
</organism>
<dbReference type="InterPro" id="IPR027417">
    <property type="entry name" value="P-loop_NTPase"/>
</dbReference>
<sequence>MGSLVITRVRYSGNKYFYDSPVLTPGINIIVGDNGSGKSTFTYFIEYAFGGKVKPFTGDDGGGRYSLILEDSNNYVLVDFSINGVGYSIKRFIDTQEIFVDEASGTRALAVSRQSAPYIFSDWLLEKLNIPVFELNMGATHWYFNFTDLFRLLNYDQNTETRKIFKAPVAENFVADSTVIRKSIFEILLGMSSAEYFKKLDEAKAALKKRDDAKALLDNFIAHNDIDYVDNDVLANKKEDLEHLLENLESERNSYLKRNSTVDDKIGELSEIQENLLNLELEASKDRIDIVNLSSERSRVNRLHDGLLQEISQIEKIIFTHDKLDLFSMEICPFCMTDKKHIEKGFCICGSKFQDDDYEKFVYDSSEYKDILSHKKKSISAITLAKETYDEDIDKLDKKIAKNTELITEFTARLKNVISTAEFAGNSTVVDELNDRIINIREELFDVVNSLKVSVIEQRLKDDYLEKNKIFGFAQGSFNKAKIEFENNNRDTITAFNEVYSQLLAASSYKSKKAEIDEDYMPFIDEGEYKANSSEVPKRLMYYFTILSLSLKLDSVKHPRFLLIDTPEDSGIDTDHLNQNLELLDMAIDLAKDEKGFVKDYQVILTTGYGRLPAQYEKYVVEKFMEKEGNFILKPKTQDIS</sequence>
<evidence type="ECO:0000259" key="2">
    <source>
        <dbReference type="Pfam" id="PF13476"/>
    </source>
</evidence>
<gene>
    <name evidence="3" type="ORF">EYS08_02795</name>
</gene>
<dbReference type="RefSeq" id="WP_131028335.1">
    <property type="nucleotide sequence ID" value="NZ_SIXF01000002.1"/>
</dbReference>
<dbReference type="SUPFAM" id="SSF52540">
    <property type="entry name" value="P-loop containing nucleoside triphosphate hydrolases"/>
    <property type="match status" value="1"/>
</dbReference>
<proteinExistence type="predicted"/>
<dbReference type="Pfam" id="PF13476">
    <property type="entry name" value="AAA_23"/>
    <property type="match status" value="1"/>
</dbReference>
<evidence type="ECO:0000256" key="1">
    <source>
        <dbReference type="SAM" id="Coils"/>
    </source>
</evidence>
<dbReference type="GO" id="GO:0006302">
    <property type="term" value="P:double-strand break repair"/>
    <property type="evidence" value="ECO:0007669"/>
    <property type="project" value="InterPro"/>
</dbReference>
<evidence type="ECO:0000313" key="3">
    <source>
        <dbReference type="EMBL" id="TBO44255.1"/>
    </source>
</evidence>
<name>A0A4Q9HGL0_9SPHI</name>
<feature type="coiled-coil region" evidence="1">
    <location>
        <begin position="231"/>
        <end position="282"/>
    </location>
</feature>
<dbReference type="Gene3D" id="3.40.50.300">
    <property type="entry name" value="P-loop containing nucleotide triphosphate hydrolases"/>
    <property type="match status" value="1"/>
</dbReference>
<dbReference type="Proteomes" id="UP000291819">
    <property type="component" value="Unassembled WGS sequence"/>
</dbReference>
<accession>A0A4Q9HGL0</accession>
<feature type="domain" description="Rad50/SbcC-type AAA" evidence="2">
    <location>
        <begin position="23"/>
        <end position="256"/>
    </location>
</feature>
<comment type="caution">
    <text evidence="3">The sequence shown here is derived from an EMBL/GenBank/DDBJ whole genome shotgun (WGS) entry which is preliminary data.</text>
</comment>
<protein>
    <recommendedName>
        <fullName evidence="2">Rad50/SbcC-type AAA domain-containing protein</fullName>
    </recommendedName>
</protein>
<keyword evidence="4" id="KW-1185">Reference proteome</keyword>
<dbReference type="GO" id="GO:0016887">
    <property type="term" value="F:ATP hydrolysis activity"/>
    <property type="evidence" value="ECO:0007669"/>
    <property type="project" value="InterPro"/>
</dbReference>
<reference evidence="3 4" key="1">
    <citation type="submission" date="2019-02" db="EMBL/GenBank/DDBJ databases">
        <title>Pedobacter kyonggii whole genome sequence analysis.</title>
        <authorList>
            <person name="Dahal R.H."/>
        </authorList>
    </citation>
    <scope>NUCLEOTIDE SEQUENCE [LARGE SCALE GENOMIC DNA]</scope>
    <source>
        <strain evidence="3 4">K-4-11-1</strain>
    </source>
</reference>
<dbReference type="OrthoDB" id="747555at2"/>
<evidence type="ECO:0000313" key="4">
    <source>
        <dbReference type="Proteomes" id="UP000291819"/>
    </source>
</evidence>